<evidence type="ECO:0000313" key="6">
    <source>
        <dbReference type="Proteomes" id="UP000654075"/>
    </source>
</evidence>
<gene>
    <name evidence="5" type="ORF">PGLA1383_LOCUS51277</name>
</gene>
<evidence type="ECO:0000313" key="5">
    <source>
        <dbReference type="EMBL" id="CAE8635691.1"/>
    </source>
</evidence>
<dbReference type="InterPro" id="IPR042266">
    <property type="entry name" value="PPPDE_sf"/>
</dbReference>
<reference evidence="5" key="1">
    <citation type="submission" date="2021-02" db="EMBL/GenBank/DDBJ databases">
        <authorList>
            <person name="Dougan E. K."/>
            <person name="Rhodes N."/>
            <person name="Thang M."/>
            <person name="Chan C."/>
        </authorList>
    </citation>
    <scope>NUCLEOTIDE SEQUENCE</scope>
</reference>
<organism evidence="5 6">
    <name type="scientific">Polarella glacialis</name>
    <name type="common">Dinoflagellate</name>
    <dbReference type="NCBI Taxonomy" id="89957"/>
    <lineage>
        <taxon>Eukaryota</taxon>
        <taxon>Sar</taxon>
        <taxon>Alveolata</taxon>
        <taxon>Dinophyceae</taxon>
        <taxon>Suessiales</taxon>
        <taxon>Suessiaceae</taxon>
        <taxon>Polarella</taxon>
    </lineage>
</organism>
<keyword evidence="6" id="KW-1185">Reference proteome</keyword>
<dbReference type="PROSITE" id="PS51858">
    <property type="entry name" value="PPPDE"/>
    <property type="match status" value="1"/>
</dbReference>
<name>A0A813HDU4_POLGL</name>
<dbReference type="EMBL" id="CAJNNV010031335">
    <property type="protein sequence ID" value="CAE8635691.1"/>
    <property type="molecule type" value="Genomic_DNA"/>
</dbReference>
<dbReference type="SMART" id="SM01179">
    <property type="entry name" value="DUF862"/>
    <property type="match status" value="1"/>
</dbReference>
<evidence type="ECO:0000256" key="2">
    <source>
        <dbReference type="ARBA" id="ARBA00022670"/>
    </source>
</evidence>
<protein>
    <recommendedName>
        <fullName evidence="4">PPPDE domain-containing protein</fullName>
    </recommendedName>
</protein>
<keyword evidence="3" id="KW-0378">Hydrolase</keyword>
<keyword evidence="2" id="KW-0645">Protease</keyword>
<evidence type="ECO:0000259" key="4">
    <source>
        <dbReference type="PROSITE" id="PS51858"/>
    </source>
</evidence>
<dbReference type="GO" id="GO:0101005">
    <property type="term" value="F:deubiquitinase activity"/>
    <property type="evidence" value="ECO:0007669"/>
    <property type="project" value="TreeGrafter"/>
</dbReference>
<evidence type="ECO:0000256" key="1">
    <source>
        <dbReference type="ARBA" id="ARBA00008140"/>
    </source>
</evidence>
<accession>A0A813HDU4</accession>
<proteinExistence type="inferred from homology"/>
<dbReference type="Proteomes" id="UP000654075">
    <property type="component" value="Unassembled WGS sequence"/>
</dbReference>
<dbReference type="AlphaFoldDB" id="A0A813HDU4"/>
<evidence type="ECO:0000256" key="3">
    <source>
        <dbReference type="ARBA" id="ARBA00022801"/>
    </source>
</evidence>
<sequence length="419" mass="45609">MAGGLAGGSVAEAALEAWVDCKPEGYVLLAESLPALLPSIAARIPNRSPGERAAELGELFSASTSHGQTAIFLQMLKPFDGKVHFLYFWKAFGEAARIASGSAVPEDESLSAELEMLRDRVLRQAEEAAVTDRKSAAAAPAQHRFITGLASLMPSGGSCSNGSAPRDDQAPSKRALPMLAIVEEVHRAASMSSRPQFWRTAAESLNSQMQLELLSLDTIASVLLSWLHDVARWESQSLGSDSPIDGTSPVVKEEGLQVLLHVYDVSQEEGIQKLNRILAHKSSFFKLGGVFHAGVEVNGLEWSFGFSMSETHPGVSCVAPKKHPQHHYRQTVVLKPTYLKAEDVADIISNLIEEYPGDDYDLLRRNCCHFADDFSRRLGVGGIPNWVIRLARIGASVDSMLQASPRPIKERLGYSDDYD</sequence>
<comment type="caution">
    <text evidence="5">The sequence shown here is derived from an EMBL/GenBank/DDBJ whole genome shotgun (WGS) entry which is preliminary data.</text>
</comment>
<feature type="domain" description="PPPDE" evidence="4">
    <location>
        <begin position="256"/>
        <end position="402"/>
    </location>
</feature>
<comment type="similarity">
    <text evidence="1">Belongs to the DeSI family.</text>
</comment>
<dbReference type="GO" id="GO:0016579">
    <property type="term" value="P:protein deubiquitination"/>
    <property type="evidence" value="ECO:0007669"/>
    <property type="project" value="TreeGrafter"/>
</dbReference>
<dbReference type="OrthoDB" id="412286at2759"/>
<dbReference type="PANTHER" id="PTHR12378:SF80">
    <property type="entry name" value="IP06716P-RELATED"/>
    <property type="match status" value="1"/>
</dbReference>
<dbReference type="InterPro" id="IPR008580">
    <property type="entry name" value="PPPDE_dom"/>
</dbReference>
<dbReference type="Pfam" id="PF05903">
    <property type="entry name" value="Peptidase_C97"/>
    <property type="match status" value="1"/>
</dbReference>
<dbReference type="PANTHER" id="PTHR12378">
    <property type="entry name" value="DESUMOYLATING ISOPEPTIDASE"/>
    <property type="match status" value="1"/>
</dbReference>
<dbReference type="Gene3D" id="3.90.1720.30">
    <property type="entry name" value="PPPDE domains"/>
    <property type="match status" value="1"/>
</dbReference>
<dbReference type="GO" id="GO:0006508">
    <property type="term" value="P:proteolysis"/>
    <property type="evidence" value="ECO:0007669"/>
    <property type="project" value="UniProtKB-KW"/>
</dbReference>